<keyword evidence="3" id="KW-1185">Reference proteome</keyword>
<dbReference type="InterPro" id="IPR003959">
    <property type="entry name" value="ATPase_AAA_core"/>
</dbReference>
<sequence>MATAEQLKALLKSYSENDEERFYAVAMQVAAHAARQGHGKLAQEMRELIDASKAKGPKSQRGERAPVPVVQPRGELAGLLSVSYPKTRLADMVLEPTLRARLERILLEQRQREKLLTHGLAPRRKILLVGPPGTGKTLTARALAGELSQPLFAVLLDGLITKFMGETAAKLRVVFDALQRTRGVYLFDEFDALGSQRTSPKDVGEIRRVLNSFLQFLEQDESESLIIAATSHVELLDRALFRRFDDILEYSLPDEAQAEQLLRARLAMLDTRRVTWKQVLEATRGLSYAEIVRACEDAAKDVVLSDSDEVTTRGVLDALEARRGRQP</sequence>
<dbReference type="OrthoDB" id="9809379at2"/>
<dbReference type="STRING" id="1192034.CAP_6554"/>
<dbReference type="Gene3D" id="3.40.50.300">
    <property type="entry name" value="P-loop containing nucleotide triphosphate hydrolases"/>
    <property type="match status" value="1"/>
</dbReference>
<dbReference type="SMART" id="SM00382">
    <property type="entry name" value="AAA"/>
    <property type="match status" value="1"/>
</dbReference>
<accession>A0A017T0N1</accession>
<dbReference type="InterPro" id="IPR050168">
    <property type="entry name" value="AAA_ATPase_domain"/>
</dbReference>
<dbReference type="GO" id="GO:0016887">
    <property type="term" value="F:ATP hydrolysis activity"/>
    <property type="evidence" value="ECO:0007669"/>
    <property type="project" value="InterPro"/>
</dbReference>
<evidence type="ECO:0000313" key="2">
    <source>
        <dbReference type="EMBL" id="EYF02819.1"/>
    </source>
</evidence>
<dbReference type="InterPro" id="IPR027417">
    <property type="entry name" value="P-loop_NTPase"/>
</dbReference>
<dbReference type="CDD" id="cd19481">
    <property type="entry name" value="RecA-like_protease"/>
    <property type="match status" value="1"/>
</dbReference>
<keyword evidence="2" id="KW-0132">Cell division</keyword>
<dbReference type="GO" id="GO:0051301">
    <property type="term" value="P:cell division"/>
    <property type="evidence" value="ECO:0007669"/>
    <property type="project" value="UniProtKB-KW"/>
</dbReference>
<name>A0A017T0N1_9BACT</name>
<dbReference type="PANTHER" id="PTHR23077">
    <property type="entry name" value="AAA-FAMILY ATPASE"/>
    <property type="match status" value="1"/>
</dbReference>
<protein>
    <submittedName>
        <fullName evidence="2">Cell division protein FtsH</fullName>
    </submittedName>
</protein>
<evidence type="ECO:0000259" key="1">
    <source>
        <dbReference type="SMART" id="SM00382"/>
    </source>
</evidence>
<dbReference type="Pfam" id="PF00004">
    <property type="entry name" value="AAA"/>
    <property type="match status" value="1"/>
</dbReference>
<dbReference type="PANTHER" id="PTHR23077:SF198">
    <property type="entry name" value="ATP-DEPENDENT ZINC METALLOPROTEASE FTSH"/>
    <property type="match status" value="1"/>
</dbReference>
<dbReference type="SUPFAM" id="SSF52540">
    <property type="entry name" value="P-loop containing nucleoside triphosphate hydrolases"/>
    <property type="match status" value="1"/>
</dbReference>
<dbReference type="InterPro" id="IPR003593">
    <property type="entry name" value="AAA+_ATPase"/>
</dbReference>
<organism evidence="2 3">
    <name type="scientific">Chondromyces apiculatus DSM 436</name>
    <dbReference type="NCBI Taxonomy" id="1192034"/>
    <lineage>
        <taxon>Bacteria</taxon>
        <taxon>Pseudomonadati</taxon>
        <taxon>Myxococcota</taxon>
        <taxon>Polyangia</taxon>
        <taxon>Polyangiales</taxon>
        <taxon>Polyangiaceae</taxon>
        <taxon>Chondromyces</taxon>
    </lineage>
</organism>
<feature type="domain" description="AAA+ ATPase" evidence="1">
    <location>
        <begin position="122"/>
        <end position="254"/>
    </location>
</feature>
<dbReference type="eggNOG" id="COG0464">
    <property type="taxonomic scope" value="Bacteria"/>
</dbReference>
<dbReference type="GO" id="GO:0005524">
    <property type="term" value="F:ATP binding"/>
    <property type="evidence" value="ECO:0007669"/>
    <property type="project" value="InterPro"/>
</dbReference>
<reference evidence="2 3" key="1">
    <citation type="submission" date="2013-05" db="EMBL/GenBank/DDBJ databases">
        <title>Genome assembly of Chondromyces apiculatus DSM 436.</title>
        <authorList>
            <person name="Sharma G."/>
            <person name="Khatri I."/>
            <person name="Kaur C."/>
            <person name="Mayilraj S."/>
            <person name="Subramanian S."/>
        </authorList>
    </citation>
    <scope>NUCLEOTIDE SEQUENCE [LARGE SCALE GENOMIC DNA]</scope>
    <source>
        <strain evidence="2 3">DSM 436</strain>
    </source>
</reference>
<gene>
    <name evidence="2" type="ORF">CAP_6554</name>
</gene>
<dbReference type="RefSeq" id="WP_044247045.1">
    <property type="nucleotide sequence ID" value="NZ_ASRX01000055.1"/>
</dbReference>
<proteinExistence type="predicted"/>
<dbReference type="EMBL" id="ASRX01000055">
    <property type="protein sequence ID" value="EYF02819.1"/>
    <property type="molecule type" value="Genomic_DNA"/>
</dbReference>
<dbReference type="Proteomes" id="UP000019678">
    <property type="component" value="Unassembled WGS sequence"/>
</dbReference>
<dbReference type="AlphaFoldDB" id="A0A017T0N1"/>
<evidence type="ECO:0000313" key="3">
    <source>
        <dbReference type="Proteomes" id="UP000019678"/>
    </source>
</evidence>
<keyword evidence="2" id="KW-0131">Cell cycle</keyword>
<comment type="caution">
    <text evidence="2">The sequence shown here is derived from an EMBL/GenBank/DDBJ whole genome shotgun (WGS) entry which is preliminary data.</text>
</comment>